<comment type="similarity">
    <text evidence="5">Belongs to the class-II pyridoxal-phosphate-dependent aminotransferase family. MalY/PatB cystathionine beta-lyase subfamily.</text>
</comment>
<evidence type="ECO:0000256" key="5">
    <source>
        <dbReference type="ARBA" id="ARBA00037974"/>
    </source>
</evidence>
<dbReference type="GO" id="GO:0047804">
    <property type="term" value="F:cysteine-S-conjugate beta-lyase activity"/>
    <property type="evidence" value="ECO:0007669"/>
    <property type="project" value="UniProtKB-EC"/>
</dbReference>
<evidence type="ECO:0000313" key="8">
    <source>
        <dbReference type="Proteomes" id="UP000184295"/>
    </source>
</evidence>
<dbReference type="EMBL" id="FQUL01000002">
    <property type="protein sequence ID" value="SHE29709.1"/>
    <property type="molecule type" value="Genomic_DNA"/>
</dbReference>
<dbReference type="Pfam" id="PF00155">
    <property type="entry name" value="Aminotran_1_2"/>
    <property type="match status" value="1"/>
</dbReference>
<dbReference type="Gene3D" id="3.40.640.10">
    <property type="entry name" value="Type I PLP-dependent aspartate aminotransferase-like (Major domain)"/>
    <property type="match status" value="1"/>
</dbReference>
<dbReference type="EC" id="4.4.1.13" evidence="2"/>
<dbReference type="InterPro" id="IPR015424">
    <property type="entry name" value="PyrdxlP-dep_Trfase"/>
</dbReference>
<dbReference type="RefSeq" id="WP_072787859.1">
    <property type="nucleotide sequence ID" value="NZ_FQUL01000002.1"/>
</dbReference>
<dbReference type="CDD" id="cd00609">
    <property type="entry name" value="AAT_like"/>
    <property type="match status" value="1"/>
</dbReference>
<keyword evidence="3" id="KW-0663">Pyridoxal phosphate</keyword>
<dbReference type="Proteomes" id="UP000184295">
    <property type="component" value="Unassembled WGS sequence"/>
</dbReference>
<dbReference type="AlphaFoldDB" id="A0A1M4SBY6"/>
<sequence>MLNENPDQIRERRGLSVKWNSYEKDVIPLWVADMDLPTPPEVTQTLLDTISRSDLGYPSKQLYDRYLTSLNHWSEDHFGYSYKADELEPVGDVVQAIYWATKQLPGDSVIFLTPAYPPFFRAVKESGKEAVTSQMPLLAGSYQIDMEDLREKVRKHPNSILLLCNPHNPTGRVFTRAELESLAEMALENDLWVISDEIHRDILFEDHVHIPFSSISPEVEARTVSLISGSKTFNIAGLHAAAVHIPAGTPSETMRLIPKGLLSGPSSLGMLASAVAFETSGTWLNDTLNYISHNREALSDFSTASKVNAAIPEGTYMSWIDLAPHLPADDDNAYEYLLREAKLALSPGLDFLPVGGETHVRINLATSHQTIEESLRRLKSAIGL</sequence>
<accession>A0A1M4SBY6</accession>
<dbReference type="STRING" id="1121881.SAMN02745225_00195"/>
<reference evidence="8" key="1">
    <citation type="submission" date="2016-11" db="EMBL/GenBank/DDBJ databases">
        <authorList>
            <person name="Varghese N."/>
            <person name="Submissions S."/>
        </authorList>
    </citation>
    <scope>NUCLEOTIDE SEQUENCE [LARGE SCALE GENOMIC DNA]</scope>
    <source>
        <strain evidence="8">DSM 19514</strain>
    </source>
</reference>
<dbReference type="InterPro" id="IPR015421">
    <property type="entry name" value="PyrdxlP-dep_Trfase_major"/>
</dbReference>
<evidence type="ECO:0000259" key="6">
    <source>
        <dbReference type="Pfam" id="PF00155"/>
    </source>
</evidence>
<name>A0A1M4SBY6_9ACTN</name>
<evidence type="ECO:0000313" key="7">
    <source>
        <dbReference type="EMBL" id="SHE29709.1"/>
    </source>
</evidence>
<dbReference type="InterPro" id="IPR051798">
    <property type="entry name" value="Class-II_PLP-Dep_Aminotrans"/>
</dbReference>
<dbReference type="Gene3D" id="3.90.1150.10">
    <property type="entry name" value="Aspartate Aminotransferase, domain 1"/>
    <property type="match status" value="1"/>
</dbReference>
<proteinExistence type="inferred from homology"/>
<evidence type="ECO:0000256" key="2">
    <source>
        <dbReference type="ARBA" id="ARBA00012224"/>
    </source>
</evidence>
<comment type="cofactor">
    <cofactor evidence="1">
        <name>pyridoxal 5'-phosphate</name>
        <dbReference type="ChEBI" id="CHEBI:597326"/>
    </cofactor>
</comment>
<feature type="domain" description="Aminotransferase class I/classII large" evidence="6">
    <location>
        <begin position="25"/>
        <end position="378"/>
    </location>
</feature>
<dbReference type="InterPro" id="IPR004839">
    <property type="entry name" value="Aminotransferase_I/II_large"/>
</dbReference>
<dbReference type="InterPro" id="IPR015422">
    <property type="entry name" value="PyrdxlP-dep_Trfase_small"/>
</dbReference>
<dbReference type="SUPFAM" id="SSF53383">
    <property type="entry name" value="PLP-dependent transferases"/>
    <property type="match status" value="1"/>
</dbReference>
<evidence type="ECO:0000256" key="4">
    <source>
        <dbReference type="ARBA" id="ARBA00023239"/>
    </source>
</evidence>
<protein>
    <recommendedName>
        <fullName evidence="2">cysteine-S-conjugate beta-lyase</fullName>
        <ecNumber evidence="2">4.4.1.13</ecNumber>
    </recommendedName>
</protein>
<dbReference type="OrthoDB" id="3224382at2"/>
<keyword evidence="8" id="KW-1185">Reference proteome</keyword>
<gene>
    <name evidence="7" type="ORF">SAMN02745225_00195</name>
</gene>
<dbReference type="PANTHER" id="PTHR43525">
    <property type="entry name" value="PROTEIN MALY"/>
    <property type="match status" value="1"/>
</dbReference>
<dbReference type="PANTHER" id="PTHR43525:SF1">
    <property type="entry name" value="PROTEIN MALY"/>
    <property type="match status" value="1"/>
</dbReference>
<keyword evidence="4 7" id="KW-0456">Lyase</keyword>
<organism evidence="7 8">
    <name type="scientific">Ferrithrix thermotolerans DSM 19514</name>
    <dbReference type="NCBI Taxonomy" id="1121881"/>
    <lineage>
        <taxon>Bacteria</taxon>
        <taxon>Bacillati</taxon>
        <taxon>Actinomycetota</taxon>
        <taxon>Acidimicrobiia</taxon>
        <taxon>Acidimicrobiales</taxon>
        <taxon>Acidimicrobiaceae</taxon>
        <taxon>Ferrithrix</taxon>
    </lineage>
</organism>
<dbReference type="GO" id="GO:0030170">
    <property type="term" value="F:pyridoxal phosphate binding"/>
    <property type="evidence" value="ECO:0007669"/>
    <property type="project" value="InterPro"/>
</dbReference>
<evidence type="ECO:0000256" key="3">
    <source>
        <dbReference type="ARBA" id="ARBA00022898"/>
    </source>
</evidence>
<evidence type="ECO:0000256" key="1">
    <source>
        <dbReference type="ARBA" id="ARBA00001933"/>
    </source>
</evidence>